<dbReference type="AlphaFoldDB" id="A0A2U1NEB4"/>
<evidence type="ECO:0000313" key="2">
    <source>
        <dbReference type="Proteomes" id="UP000245207"/>
    </source>
</evidence>
<gene>
    <name evidence="1" type="ORF">CTI12_AA278370</name>
</gene>
<evidence type="ECO:0000313" key="1">
    <source>
        <dbReference type="EMBL" id="PWA71833.1"/>
    </source>
</evidence>
<proteinExistence type="predicted"/>
<reference evidence="1 2" key="1">
    <citation type="journal article" date="2018" name="Mol. Plant">
        <title>The genome of Artemisia annua provides insight into the evolution of Asteraceae family and artemisinin biosynthesis.</title>
        <authorList>
            <person name="Shen Q."/>
            <person name="Zhang L."/>
            <person name="Liao Z."/>
            <person name="Wang S."/>
            <person name="Yan T."/>
            <person name="Shi P."/>
            <person name="Liu M."/>
            <person name="Fu X."/>
            <person name="Pan Q."/>
            <person name="Wang Y."/>
            <person name="Lv Z."/>
            <person name="Lu X."/>
            <person name="Zhang F."/>
            <person name="Jiang W."/>
            <person name="Ma Y."/>
            <person name="Chen M."/>
            <person name="Hao X."/>
            <person name="Li L."/>
            <person name="Tang Y."/>
            <person name="Lv G."/>
            <person name="Zhou Y."/>
            <person name="Sun X."/>
            <person name="Brodelius P.E."/>
            <person name="Rose J.K.C."/>
            <person name="Tang K."/>
        </authorList>
    </citation>
    <scope>NUCLEOTIDE SEQUENCE [LARGE SCALE GENOMIC DNA]</scope>
    <source>
        <strain evidence="2">cv. Huhao1</strain>
        <tissue evidence="1">Leaf</tissue>
    </source>
</reference>
<name>A0A2U1NEB4_ARTAN</name>
<protein>
    <submittedName>
        <fullName evidence="1">Uncharacterized protein</fullName>
    </submittedName>
</protein>
<accession>A0A2U1NEB4</accession>
<dbReference type="EMBL" id="PKPP01003015">
    <property type="protein sequence ID" value="PWA71833.1"/>
    <property type="molecule type" value="Genomic_DNA"/>
</dbReference>
<sequence>MDDNDADNAMLEQYIMKEVTVEVPTKEPIKNMGQNLVSEPEENLKETSVEEALKQFHHCRFLEQLQAQKQLKLKVFFVMVYHMC</sequence>
<keyword evidence="2" id="KW-1185">Reference proteome</keyword>
<comment type="caution">
    <text evidence="1">The sequence shown here is derived from an EMBL/GenBank/DDBJ whole genome shotgun (WGS) entry which is preliminary data.</text>
</comment>
<organism evidence="1 2">
    <name type="scientific">Artemisia annua</name>
    <name type="common">Sweet wormwood</name>
    <dbReference type="NCBI Taxonomy" id="35608"/>
    <lineage>
        <taxon>Eukaryota</taxon>
        <taxon>Viridiplantae</taxon>
        <taxon>Streptophyta</taxon>
        <taxon>Embryophyta</taxon>
        <taxon>Tracheophyta</taxon>
        <taxon>Spermatophyta</taxon>
        <taxon>Magnoliopsida</taxon>
        <taxon>eudicotyledons</taxon>
        <taxon>Gunneridae</taxon>
        <taxon>Pentapetalae</taxon>
        <taxon>asterids</taxon>
        <taxon>campanulids</taxon>
        <taxon>Asterales</taxon>
        <taxon>Asteraceae</taxon>
        <taxon>Asteroideae</taxon>
        <taxon>Anthemideae</taxon>
        <taxon>Artemisiinae</taxon>
        <taxon>Artemisia</taxon>
    </lineage>
</organism>
<dbReference type="Proteomes" id="UP000245207">
    <property type="component" value="Unassembled WGS sequence"/>
</dbReference>